<dbReference type="RefSeq" id="WP_115362414.1">
    <property type="nucleotide sequence ID" value="NZ_CP038012.1"/>
</dbReference>
<dbReference type="PANTHER" id="PTHR31143">
    <property type="match status" value="1"/>
</dbReference>
<dbReference type="Proteomes" id="UP000254519">
    <property type="component" value="Unassembled WGS sequence"/>
</dbReference>
<evidence type="ECO:0000313" key="2">
    <source>
        <dbReference type="EMBL" id="SUJ14156.1"/>
    </source>
</evidence>
<sequence>MKFTLYNDANEFSDKVLPVIAHKDDVFSLFLGVLESIKNGAYEKPFMATIEHEGKVIALFQMTPPHPVNMIYLDESHLDACMELLIKTAIEENIKFSSIISMKSWAKRFAEKWKNETGLEEQLLMDQGLYRLDAVNEQLKDSLGKWRLAVEKDCELIQNWYHLFEQDTSMPMSHATIVKERVQKFVKAREVFLWEDEGKVVSMMKKSRPTKNGITVSMVFTPKEERRKGYARTLVAAVSKELLKEYNFCMLYTDLLNPTSNKIYQEIGYRKIADSVHIGFVNK</sequence>
<dbReference type="CDD" id="cd04301">
    <property type="entry name" value="NAT_SF"/>
    <property type="match status" value="1"/>
</dbReference>
<feature type="domain" description="N-acetyltransferase" evidence="1">
    <location>
        <begin position="144"/>
        <end position="283"/>
    </location>
</feature>
<dbReference type="GO" id="GO:0016747">
    <property type="term" value="F:acyltransferase activity, transferring groups other than amino-acyl groups"/>
    <property type="evidence" value="ECO:0007669"/>
    <property type="project" value="InterPro"/>
</dbReference>
<dbReference type="Gene3D" id="3.40.630.30">
    <property type="match status" value="1"/>
</dbReference>
<keyword evidence="3" id="KW-1185">Reference proteome</keyword>
<dbReference type="InterPro" id="IPR027365">
    <property type="entry name" value="GNAT_acetyltra_YdfB-like"/>
</dbReference>
<keyword evidence="2" id="KW-0808">Transferase</keyword>
<protein>
    <submittedName>
        <fullName evidence="2">Predicted acetyltransferase</fullName>
    </submittedName>
</protein>
<dbReference type="AlphaFoldDB" id="A0A380C8W4"/>
<dbReference type="OrthoDB" id="3174529at2"/>
<accession>A0A380C8W4</accession>
<dbReference type="SUPFAM" id="SSF55729">
    <property type="entry name" value="Acyl-CoA N-acyltransferases (Nat)"/>
    <property type="match status" value="1"/>
</dbReference>
<organism evidence="2 3">
    <name type="scientific">Sporosarcina pasteurii</name>
    <name type="common">Bacillus pasteurii</name>
    <dbReference type="NCBI Taxonomy" id="1474"/>
    <lineage>
        <taxon>Bacteria</taxon>
        <taxon>Bacillati</taxon>
        <taxon>Bacillota</taxon>
        <taxon>Bacilli</taxon>
        <taxon>Bacillales</taxon>
        <taxon>Caryophanaceae</taxon>
        <taxon>Sporosarcina</taxon>
    </lineage>
</organism>
<dbReference type="EMBL" id="UGYZ01000002">
    <property type="protein sequence ID" value="SUJ14156.1"/>
    <property type="molecule type" value="Genomic_DNA"/>
</dbReference>
<dbReference type="Pfam" id="PF08445">
    <property type="entry name" value="FR47"/>
    <property type="match status" value="1"/>
</dbReference>
<evidence type="ECO:0000259" key="1">
    <source>
        <dbReference type="PROSITE" id="PS51186"/>
    </source>
</evidence>
<dbReference type="InterPro" id="IPR016181">
    <property type="entry name" value="Acyl_CoA_acyltransferase"/>
</dbReference>
<gene>
    <name evidence="2" type="ORF">NCTC4822_02366</name>
</gene>
<proteinExistence type="predicted"/>
<dbReference type="PROSITE" id="PS51186">
    <property type="entry name" value="GNAT"/>
    <property type="match status" value="1"/>
</dbReference>
<reference evidence="2 3" key="1">
    <citation type="submission" date="2018-06" db="EMBL/GenBank/DDBJ databases">
        <authorList>
            <consortium name="Pathogen Informatics"/>
            <person name="Doyle S."/>
        </authorList>
    </citation>
    <scope>NUCLEOTIDE SEQUENCE [LARGE SCALE GENOMIC DNA]</scope>
    <source>
        <strain evidence="3">ATCC 11859 / DSM 33 / NCIB 8841 / NCTC 4822</strain>
    </source>
</reference>
<evidence type="ECO:0000313" key="3">
    <source>
        <dbReference type="Proteomes" id="UP000254519"/>
    </source>
</evidence>
<dbReference type="InterPro" id="IPR000182">
    <property type="entry name" value="GNAT_dom"/>
</dbReference>
<dbReference type="PANTHER" id="PTHR31143:SF2">
    <property type="entry name" value="FR47-LIKE DOMAIN-CONTAINING PROTEIN-RELATED"/>
    <property type="match status" value="1"/>
</dbReference>
<dbReference type="InterPro" id="IPR013653">
    <property type="entry name" value="GCN5-like_dom"/>
</dbReference>
<name>A0A380C8W4_SPOPA</name>